<feature type="compositionally biased region" description="Basic and acidic residues" evidence="1">
    <location>
        <begin position="1"/>
        <end position="20"/>
    </location>
</feature>
<feature type="transmembrane region" description="Helical" evidence="2">
    <location>
        <begin position="162"/>
        <end position="182"/>
    </location>
</feature>
<organism evidence="3 4">
    <name type="scientific">Potamilus streckersoni</name>
    <dbReference type="NCBI Taxonomy" id="2493646"/>
    <lineage>
        <taxon>Eukaryota</taxon>
        <taxon>Metazoa</taxon>
        <taxon>Spiralia</taxon>
        <taxon>Lophotrochozoa</taxon>
        <taxon>Mollusca</taxon>
        <taxon>Bivalvia</taxon>
        <taxon>Autobranchia</taxon>
        <taxon>Heteroconchia</taxon>
        <taxon>Palaeoheterodonta</taxon>
        <taxon>Unionida</taxon>
        <taxon>Unionoidea</taxon>
        <taxon>Unionidae</taxon>
        <taxon>Ambleminae</taxon>
        <taxon>Lampsilini</taxon>
        <taxon>Potamilus</taxon>
    </lineage>
</organism>
<feature type="transmembrane region" description="Helical" evidence="2">
    <location>
        <begin position="194"/>
        <end position="212"/>
    </location>
</feature>
<dbReference type="EMBL" id="JAEAOA010001187">
    <property type="protein sequence ID" value="KAK3601155.1"/>
    <property type="molecule type" value="Genomic_DNA"/>
</dbReference>
<dbReference type="GO" id="GO:0008028">
    <property type="term" value="F:monocarboxylic acid transmembrane transporter activity"/>
    <property type="evidence" value="ECO:0007669"/>
    <property type="project" value="TreeGrafter"/>
</dbReference>
<feature type="transmembrane region" description="Helical" evidence="2">
    <location>
        <begin position="527"/>
        <end position="550"/>
    </location>
</feature>
<name>A0AAE0W5N4_9BIVA</name>
<feature type="transmembrane region" description="Helical" evidence="2">
    <location>
        <begin position="631"/>
        <end position="654"/>
    </location>
</feature>
<dbReference type="InterPro" id="IPR011701">
    <property type="entry name" value="MFS"/>
</dbReference>
<gene>
    <name evidence="3" type="ORF">CHS0354_019154</name>
</gene>
<dbReference type="AlphaFoldDB" id="A0AAE0W5N4"/>
<reference evidence="3" key="3">
    <citation type="submission" date="2023-05" db="EMBL/GenBank/DDBJ databases">
        <authorList>
            <person name="Smith C.H."/>
        </authorList>
    </citation>
    <scope>NUCLEOTIDE SEQUENCE</scope>
    <source>
        <strain evidence="3">CHS0354</strain>
        <tissue evidence="3">Mantle</tissue>
    </source>
</reference>
<feature type="compositionally biased region" description="Polar residues" evidence="1">
    <location>
        <begin position="394"/>
        <end position="406"/>
    </location>
</feature>
<dbReference type="InterPro" id="IPR036259">
    <property type="entry name" value="MFS_trans_sf"/>
</dbReference>
<protein>
    <submittedName>
        <fullName evidence="3">Uncharacterized protein</fullName>
    </submittedName>
</protein>
<feature type="transmembrane region" description="Helical" evidence="2">
    <location>
        <begin position="570"/>
        <end position="588"/>
    </location>
</feature>
<feature type="compositionally biased region" description="Basic and acidic residues" evidence="1">
    <location>
        <begin position="325"/>
        <end position="334"/>
    </location>
</feature>
<feature type="region of interest" description="Disordered" evidence="1">
    <location>
        <begin position="242"/>
        <end position="265"/>
    </location>
</feature>
<dbReference type="SUPFAM" id="SSF103473">
    <property type="entry name" value="MFS general substrate transporter"/>
    <property type="match status" value="1"/>
</dbReference>
<proteinExistence type="predicted"/>
<feature type="compositionally biased region" description="Polar residues" evidence="1">
    <location>
        <begin position="253"/>
        <end position="265"/>
    </location>
</feature>
<comment type="caution">
    <text evidence="3">The sequence shown here is derived from an EMBL/GenBank/DDBJ whole genome shotgun (WGS) entry which is preliminary data.</text>
</comment>
<feature type="region of interest" description="Disordered" evidence="1">
    <location>
        <begin position="1"/>
        <end position="25"/>
    </location>
</feature>
<accession>A0AAE0W5N4</accession>
<keyword evidence="2" id="KW-1133">Transmembrane helix</keyword>
<feature type="transmembrane region" description="Helical" evidence="2">
    <location>
        <begin position="105"/>
        <end position="122"/>
    </location>
</feature>
<dbReference type="CDD" id="cd17352">
    <property type="entry name" value="MFS_MCT_SLC16"/>
    <property type="match status" value="1"/>
</dbReference>
<dbReference type="Gene3D" id="1.20.1250.20">
    <property type="entry name" value="MFS general substrate transporter like domains"/>
    <property type="match status" value="2"/>
</dbReference>
<reference evidence="3" key="1">
    <citation type="journal article" date="2021" name="Genome Biol. Evol.">
        <title>A High-Quality Reference Genome for a Parasitic Bivalve with Doubly Uniparental Inheritance (Bivalvia: Unionida).</title>
        <authorList>
            <person name="Smith C.H."/>
        </authorList>
    </citation>
    <scope>NUCLEOTIDE SEQUENCE</scope>
    <source>
        <strain evidence="3">CHS0354</strain>
    </source>
</reference>
<keyword evidence="4" id="KW-1185">Reference proteome</keyword>
<dbReference type="Proteomes" id="UP001195483">
    <property type="component" value="Unassembled WGS sequence"/>
</dbReference>
<dbReference type="InterPro" id="IPR050327">
    <property type="entry name" value="Proton-linked_MCT"/>
</dbReference>
<keyword evidence="2" id="KW-0472">Membrane</keyword>
<feature type="compositionally biased region" description="Low complexity" evidence="1">
    <location>
        <begin position="368"/>
        <end position="381"/>
    </location>
</feature>
<dbReference type="Pfam" id="PF07690">
    <property type="entry name" value="MFS_1"/>
    <property type="match status" value="2"/>
</dbReference>
<feature type="transmembrane region" description="Helical" evidence="2">
    <location>
        <begin position="666"/>
        <end position="685"/>
    </location>
</feature>
<dbReference type="PANTHER" id="PTHR11360:SF286">
    <property type="entry name" value="GH22266P"/>
    <property type="match status" value="1"/>
</dbReference>
<feature type="transmembrane region" description="Helical" evidence="2">
    <location>
        <begin position="691"/>
        <end position="712"/>
    </location>
</feature>
<reference evidence="3" key="2">
    <citation type="journal article" date="2021" name="Genome Biol. Evol.">
        <title>Developing a high-quality reference genome for a parasitic bivalve with doubly uniparental inheritance (Bivalvia: Unionida).</title>
        <authorList>
            <person name="Smith C.H."/>
        </authorList>
    </citation>
    <scope>NUCLEOTIDE SEQUENCE</scope>
    <source>
        <strain evidence="3">CHS0354</strain>
        <tissue evidence="3">Mantle</tissue>
    </source>
</reference>
<sequence length="749" mass="81053">MTKNQESSKRHESEDNRNDEESLTDLLPIPPDGGYGWVIVAVSLMCNLIVDGIGYSFGIFLSEFVVYFDESRSKVSLVGSLLCGVYLCAGPVVSGLTNKFGCRPVTIAGSIIGAVAFVLARFSPNIEILILTYGVMGGIGFGMIYLPAIVSVGHYFESKRAIATGIAVCGSGVGTFIFSPFTKALLDWFDWKNALLIMAGIIFNGCVCGMLMRPLEPSKKKKTKDVEVESPRTKNILDRVKEQAKGNRKHYSMSESSGIGPTDTTDILEKVKEAKLKREKLLEDTESEILSLPSAYFEKDKTDKSGILRQDSVQSKRSRLQKLSFSERGDKRSNPETPVATPKIPEESKSASLLKVSGDQNDVESLCSSPSNSSFQPQSPSEEVENPLRKRSSADSANSPNKTNGSLPPGVHVHEIQPLIRIEAGSPTSAPHARLARSSGGSKNILGSIRSIEKGDYSRPLYRKDIFYSGSVINIPEYKSQTDMTSYIASITTIPGALGDEPECKLWKYCPCLPKPIKDILQEMMDVSLLTNIGFMLLCFGNIFAMLGFYVPYVYLVDKAELHGIDKTKAAFLLSVIGITNIIGRLLSGAIADYFKGGSLIINNIAMTIAGVAILLTPFCVSYESMCVAASVFGLCTAAYISLTSIILCDLFGLEKLTNSFGLLTLFRGITSAIGPPVAGAVFQATGNYDVSFFLGGGLFLLGTGLHSALHMPCIKSCYVKKAKSPDHFEMVGKTQDDKTSSNGKPTSV</sequence>
<feature type="transmembrane region" description="Helical" evidence="2">
    <location>
        <begin position="75"/>
        <end position="93"/>
    </location>
</feature>
<evidence type="ECO:0000313" key="4">
    <source>
        <dbReference type="Proteomes" id="UP001195483"/>
    </source>
</evidence>
<evidence type="ECO:0000256" key="1">
    <source>
        <dbReference type="SAM" id="MobiDB-lite"/>
    </source>
</evidence>
<evidence type="ECO:0000256" key="2">
    <source>
        <dbReference type="SAM" id="Phobius"/>
    </source>
</evidence>
<dbReference type="PANTHER" id="PTHR11360">
    <property type="entry name" value="MONOCARBOXYLATE TRANSPORTER"/>
    <property type="match status" value="1"/>
</dbReference>
<feature type="transmembrane region" description="Helical" evidence="2">
    <location>
        <begin position="128"/>
        <end position="150"/>
    </location>
</feature>
<evidence type="ECO:0000313" key="3">
    <source>
        <dbReference type="EMBL" id="KAK3601155.1"/>
    </source>
</evidence>
<keyword evidence="2" id="KW-0812">Transmembrane</keyword>
<feature type="transmembrane region" description="Helical" evidence="2">
    <location>
        <begin position="35"/>
        <end position="55"/>
    </location>
</feature>
<feature type="region of interest" description="Disordered" evidence="1">
    <location>
        <begin position="307"/>
        <end position="411"/>
    </location>
</feature>
<feature type="transmembrane region" description="Helical" evidence="2">
    <location>
        <begin position="600"/>
        <end position="619"/>
    </location>
</feature>